<dbReference type="Gene3D" id="3.90.1750.20">
    <property type="entry name" value="Putative Large Serine Recombinase, Chain B, Domain 2"/>
    <property type="match status" value="1"/>
</dbReference>
<dbReference type="InterPro" id="IPR011109">
    <property type="entry name" value="DNA_bind_recombinase_dom"/>
</dbReference>
<reference evidence="5 6" key="1">
    <citation type="submission" date="2016-05" db="EMBL/GenBank/DDBJ databases">
        <title>Complete genome sequence of Novosphingobium guangzhouense SA925(T).</title>
        <authorList>
            <person name="Sha S."/>
        </authorList>
    </citation>
    <scope>NUCLEOTIDE SEQUENCE [LARGE SCALE GENOMIC DNA]</scope>
    <source>
        <strain evidence="5 6">SA925</strain>
    </source>
</reference>
<evidence type="ECO:0000256" key="2">
    <source>
        <dbReference type="ARBA" id="ARBA00023172"/>
    </source>
</evidence>
<dbReference type="InterPro" id="IPR025827">
    <property type="entry name" value="Zn_ribbon_recom_dom"/>
</dbReference>
<keyword evidence="3" id="KW-0175">Coiled coil</keyword>
<dbReference type="GO" id="GO:0003677">
    <property type="term" value="F:DNA binding"/>
    <property type="evidence" value="ECO:0007669"/>
    <property type="project" value="UniProtKB-KW"/>
</dbReference>
<dbReference type="PANTHER" id="PTHR30461">
    <property type="entry name" value="DNA-INVERTASE FROM LAMBDOID PROPHAGE"/>
    <property type="match status" value="1"/>
</dbReference>
<evidence type="ECO:0000256" key="1">
    <source>
        <dbReference type="ARBA" id="ARBA00023125"/>
    </source>
</evidence>
<dbReference type="InterPro" id="IPR006119">
    <property type="entry name" value="Resolv_N"/>
</dbReference>
<feature type="coiled-coil region" evidence="3">
    <location>
        <begin position="354"/>
        <end position="381"/>
    </location>
</feature>
<accession>A0A2K2G0T1</accession>
<dbReference type="Proteomes" id="UP000236327">
    <property type="component" value="Unassembled WGS sequence"/>
</dbReference>
<dbReference type="PANTHER" id="PTHR30461:SF2">
    <property type="entry name" value="SERINE RECOMBINASE PINE-RELATED"/>
    <property type="match status" value="1"/>
</dbReference>
<protein>
    <recommendedName>
        <fullName evidence="4">Resolvase/invertase-type recombinase catalytic domain-containing protein</fullName>
    </recommendedName>
</protein>
<keyword evidence="2" id="KW-0233">DNA recombination</keyword>
<dbReference type="AlphaFoldDB" id="A0A2K2G0T1"/>
<evidence type="ECO:0000313" key="6">
    <source>
        <dbReference type="Proteomes" id="UP000236327"/>
    </source>
</evidence>
<dbReference type="Pfam" id="PF07508">
    <property type="entry name" value="Recombinase"/>
    <property type="match status" value="1"/>
</dbReference>
<evidence type="ECO:0000313" key="5">
    <source>
        <dbReference type="EMBL" id="PNU04588.1"/>
    </source>
</evidence>
<dbReference type="InterPro" id="IPR050639">
    <property type="entry name" value="SSR_resolvase"/>
</dbReference>
<dbReference type="EMBL" id="LYMM01000033">
    <property type="protein sequence ID" value="PNU04588.1"/>
    <property type="molecule type" value="Genomic_DNA"/>
</dbReference>
<dbReference type="InterPro" id="IPR038109">
    <property type="entry name" value="DNA_bind_recomb_sf"/>
</dbReference>
<dbReference type="Pfam" id="PF13408">
    <property type="entry name" value="Zn_ribbon_recom"/>
    <property type="match status" value="1"/>
</dbReference>
<feature type="domain" description="Resolvase/invertase-type recombinase catalytic" evidence="4">
    <location>
        <begin position="1"/>
        <end position="81"/>
    </location>
</feature>
<dbReference type="PROSITE" id="PS51736">
    <property type="entry name" value="RECOMBINASES_3"/>
    <property type="match status" value="1"/>
</dbReference>
<gene>
    <name evidence="5" type="ORF">A8V01_19460</name>
</gene>
<comment type="caution">
    <text evidence="5">The sequence shown here is derived from an EMBL/GenBank/DDBJ whole genome shotgun (WGS) entry which is preliminary data.</text>
</comment>
<organism evidence="5 6">
    <name type="scientific">Novosphingobium guangzhouense</name>
    <dbReference type="NCBI Taxonomy" id="1850347"/>
    <lineage>
        <taxon>Bacteria</taxon>
        <taxon>Pseudomonadati</taxon>
        <taxon>Pseudomonadota</taxon>
        <taxon>Alphaproteobacteria</taxon>
        <taxon>Sphingomonadales</taxon>
        <taxon>Sphingomonadaceae</taxon>
        <taxon>Novosphingobium</taxon>
    </lineage>
</organism>
<keyword evidence="6" id="KW-1185">Reference proteome</keyword>
<evidence type="ECO:0000259" key="4">
    <source>
        <dbReference type="PROSITE" id="PS51736"/>
    </source>
</evidence>
<keyword evidence="1" id="KW-0238">DNA-binding</keyword>
<sequence>MVIENLDRLSRQEVKFARRWIEDITDKGIVVAVCTPEIEIDSDSLSGSNLVSMIQYLLEAQRSTGESARKSEMSKKTVANGLKLARKGIVYSPKAPEWLRGIKGDKFEVIEERAAIVRQIYEWSASGLGYTAIASRLTATVEPWTKPSKRGHHWKLGYIRDILTLPLVEGEYHPKTGNDKTPTGEVILNYYPRIVDADLVQRARAAIRRRDGTGGAGRREARNLFAGTVKCGHCGDAMVRIVQRNQQKTLYEYLKCTRFNAAGAPKPEDDAETRAKRCTNTTMFRYDLFEKAALQEILHLALDNSFFVKTEDISPLAGKVADLTKAVELLERERANLMGFIRKYGEDADTERDVNEVRSKLNKARVDLETAQAALDEAKGKVSPDEHLRRVLEVREAIHSKDQEEQEQARRKVRDAIQAIVTIVMCRSSAPLPGKKIPQRKIEMTLAGGYMAYEFDGEGKLLQKVSLQGIPDMMQGIAATDGGALVETIRNRRIQNA</sequence>
<proteinExistence type="predicted"/>
<evidence type="ECO:0000256" key="3">
    <source>
        <dbReference type="SAM" id="Coils"/>
    </source>
</evidence>
<dbReference type="GO" id="GO:0000150">
    <property type="term" value="F:DNA strand exchange activity"/>
    <property type="evidence" value="ECO:0007669"/>
    <property type="project" value="InterPro"/>
</dbReference>
<name>A0A2K2G0T1_9SPHN</name>